<evidence type="ECO:0000256" key="10">
    <source>
        <dbReference type="HAMAP-Rule" id="MF_00115"/>
    </source>
</evidence>
<evidence type="ECO:0000256" key="8">
    <source>
        <dbReference type="ARBA" id="ARBA00023136"/>
    </source>
</evidence>
<sequence length="185" mass="19521">MNAGWTWAPAARQDVRPEQPSRCPLSPSPVRIWSHPVFKGFRSFLLRGNVVDLAVGIVIGAAFTAVVTGFVSAFLTPLVGVATGAVGDFTQKTFEVGGTKFPYGLFVNAVIGFVLVSAVIYFAVVVPVGKLQDRFEKSKPAPAAKVDCPECLSSIPAAATRCSFCTTEVAARPALPAQAQALQSH</sequence>
<name>A0A8H9LQX8_KITAU</name>
<proteinExistence type="inferred from homology"/>
<keyword evidence="4 10" id="KW-1003">Cell membrane</keyword>
<comment type="subunit">
    <text evidence="10">Homopentamer.</text>
</comment>
<reference evidence="11" key="2">
    <citation type="submission" date="2020-09" db="EMBL/GenBank/DDBJ databases">
        <authorList>
            <person name="Sun Q."/>
            <person name="Ohkuma M."/>
        </authorList>
    </citation>
    <scope>NUCLEOTIDE SEQUENCE</scope>
    <source>
        <strain evidence="11">JCM 4434</strain>
    </source>
</reference>
<dbReference type="Proteomes" id="UP000610124">
    <property type="component" value="Unassembled WGS sequence"/>
</dbReference>
<comment type="caution">
    <text evidence="11">The sequence shown here is derived from an EMBL/GenBank/DDBJ whole genome shotgun (WGS) entry which is preliminary data.</text>
</comment>
<organism evidence="11 12">
    <name type="scientific">Kitasatospora aureofaciens</name>
    <name type="common">Streptomyces aureofaciens</name>
    <dbReference type="NCBI Taxonomy" id="1894"/>
    <lineage>
        <taxon>Bacteria</taxon>
        <taxon>Bacillati</taxon>
        <taxon>Actinomycetota</taxon>
        <taxon>Actinomycetes</taxon>
        <taxon>Kitasatosporales</taxon>
        <taxon>Streptomycetaceae</taxon>
        <taxon>Kitasatospora</taxon>
    </lineage>
</organism>
<dbReference type="EMBL" id="BMUB01000023">
    <property type="protein sequence ID" value="GGU99815.1"/>
    <property type="molecule type" value="Genomic_DNA"/>
</dbReference>
<gene>
    <name evidence="10" type="primary">mscL</name>
    <name evidence="11" type="ORF">GCM10010502_62850</name>
</gene>
<dbReference type="AlphaFoldDB" id="A0A8H9LQX8"/>
<keyword evidence="9 10" id="KW-0407">Ion channel</keyword>
<dbReference type="NCBIfam" id="TIGR00220">
    <property type="entry name" value="mscL"/>
    <property type="match status" value="1"/>
</dbReference>
<dbReference type="GO" id="GO:0008381">
    <property type="term" value="F:mechanosensitive monoatomic ion channel activity"/>
    <property type="evidence" value="ECO:0007669"/>
    <property type="project" value="UniProtKB-UniRule"/>
</dbReference>
<evidence type="ECO:0000256" key="6">
    <source>
        <dbReference type="ARBA" id="ARBA00022989"/>
    </source>
</evidence>
<evidence type="ECO:0000256" key="3">
    <source>
        <dbReference type="ARBA" id="ARBA00022448"/>
    </source>
</evidence>
<comment type="function">
    <text evidence="10">Channel that opens in response to stretch forces in the membrane lipid bilayer. May participate in the regulation of osmotic pressure changes within the cell.</text>
</comment>
<evidence type="ECO:0000256" key="4">
    <source>
        <dbReference type="ARBA" id="ARBA00022475"/>
    </source>
</evidence>
<dbReference type="HAMAP" id="MF_00115">
    <property type="entry name" value="MscL"/>
    <property type="match status" value="1"/>
</dbReference>
<dbReference type="PANTHER" id="PTHR30266">
    <property type="entry name" value="MECHANOSENSITIVE CHANNEL MSCL"/>
    <property type="match status" value="1"/>
</dbReference>
<dbReference type="InterPro" id="IPR037673">
    <property type="entry name" value="MSC/AndL"/>
</dbReference>
<keyword evidence="8 10" id="KW-0472">Membrane</keyword>
<evidence type="ECO:0000256" key="5">
    <source>
        <dbReference type="ARBA" id="ARBA00022692"/>
    </source>
</evidence>
<dbReference type="SUPFAM" id="SSF81330">
    <property type="entry name" value="Gated mechanosensitive channel"/>
    <property type="match status" value="1"/>
</dbReference>
<evidence type="ECO:0000313" key="12">
    <source>
        <dbReference type="Proteomes" id="UP000610124"/>
    </source>
</evidence>
<evidence type="ECO:0000256" key="2">
    <source>
        <dbReference type="ARBA" id="ARBA00007254"/>
    </source>
</evidence>
<feature type="transmembrane region" description="Helical" evidence="10">
    <location>
        <begin position="50"/>
        <end position="75"/>
    </location>
</feature>
<dbReference type="InterPro" id="IPR036019">
    <property type="entry name" value="MscL_channel"/>
</dbReference>
<dbReference type="PRINTS" id="PR01264">
    <property type="entry name" value="MECHCHANNEL"/>
</dbReference>
<reference evidence="11" key="1">
    <citation type="journal article" date="2014" name="Int. J. Syst. Evol. Microbiol.">
        <title>Complete genome sequence of Corynebacterium casei LMG S-19264T (=DSM 44701T), isolated from a smear-ripened cheese.</title>
        <authorList>
            <consortium name="US DOE Joint Genome Institute (JGI-PGF)"/>
            <person name="Walter F."/>
            <person name="Albersmeier A."/>
            <person name="Kalinowski J."/>
            <person name="Ruckert C."/>
        </authorList>
    </citation>
    <scope>NUCLEOTIDE SEQUENCE</scope>
    <source>
        <strain evidence="11">JCM 4434</strain>
    </source>
</reference>
<dbReference type="InterPro" id="IPR019823">
    <property type="entry name" value="Mechanosensitive_channel_CS"/>
</dbReference>
<comment type="similarity">
    <text evidence="2 10">Belongs to the MscL family.</text>
</comment>
<keyword evidence="7 10" id="KW-0406">Ion transport</keyword>
<comment type="subcellular location">
    <subcellularLocation>
        <location evidence="1 10">Cell membrane</location>
        <topology evidence="1 10">Multi-pass membrane protein</topology>
    </subcellularLocation>
</comment>
<keyword evidence="3 10" id="KW-0813">Transport</keyword>
<evidence type="ECO:0000256" key="1">
    <source>
        <dbReference type="ARBA" id="ARBA00004651"/>
    </source>
</evidence>
<feature type="transmembrane region" description="Helical" evidence="10">
    <location>
        <begin position="105"/>
        <end position="129"/>
    </location>
</feature>
<evidence type="ECO:0000256" key="9">
    <source>
        <dbReference type="ARBA" id="ARBA00023303"/>
    </source>
</evidence>
<dbReference type="GO" id="GO:0005886">
    <property type="term" value="C:plasma membrane"/>
    <property type="evidence" value="ECO:0007669"/>
    <property type="project" value="UniProtKB-SubCell"/>
</dbReference>
<dbReference type="PANTHER" id="PTHR30266:SF2">
    <property type="entry name" value="LARGE-CONDUCTANCE MECHANOSENSITIVE CHANNEL"/>
    <property type="match status" value="1"/>
</dbReference>
<evidence type="ECO:0000256" key="7">
    <source>
        <dbReference type="ARBA" id="ARBA00023065"/>
    </source>
</evidence>
<accession>A0A8H9LQX8</accession>
<dbReference type="Gene3D" id="1.10.1200.120">
    <property type="entry name" value="Large-conductance mechanosensitive channel, MscL, domain 1"/>
    <property type="match status" value="1"/>
</dbReference>
<keyword evidence="6 10" id="KW-1133">Transmembrane helix</keyword>
<evidence type="ECO:0000313" key="11">
    <source>
        <dbReference type="EMBL" id="GGU99815.1"/>
    </source>
</evidence>
<dbReference type="InterPro" id="IPR001185">
    <property type="entry name" value="MS_channel"/>
</dbReference>
<dbReference type="Pfam" id="PF01741">
    <property type="entry name" value="MscL"/>
    <property type="match status" value="1"/>
</dbReference>
<protein>
    <recommendedName>
        <fullName evidence="10">Large-conductance mechanosensitive channel</fullName>
    </recommendedName>
</protein>
<dbReference type="PROSITE" id="PS01327">
    <property type="entry name" value="MSCL"/>
    <property type="match status" value="1"/>
</dbReference>
<keyword evidence="5 10" id="KW-0812">Transmembrane</keyword>